<evidence type="ECO:0008006" key="4">
    <source>
        <dbReference type="Google" id="ProtNLM"/>
    </source>
</evidence>
<proteinExistence type="predicted"/>
<feature type="transmembrane region" description="Helical" evidence="1">
    <location>
        <begin position="96"/>
        <end position="122"/>
    </location>
</feature>
<dbReference type="STRING" id="106004.A0A1Y2EUB2"/>
<dbReference type="GO" id="GO:0016020">
    <property type="term" value="C:membrane"/>
    <property type="evidence" value="ECO:0007669"/>
    <property type="project" value="InterPro"/>
</dbReference>
<keyword evidence="3" id="KW-1185">Reference proteome</keyword>
<dbReference type="InterPro" id="IPR008952">
    <property type="entry name" value="Tetraspanin_EC2_sf"/>
</dbReference>
<accession>A0A1Y2EUB2</accession>
<dbReference type="AlphaFoldDB" id="A0A1Y2EUB2"/>
<keyword evidence="1" id="KW-0812">Transmembrane</keyword>
<sequence>MALLKGWSRNRKLSLSWLLLALAFFASGIILIVVAAIFRAQGEGGKLDEHTLRSLVVGKMDLTTATVLGGFILSCVAVGLWGFFDGIGPGHRNNDIGLIIFNWLLIASTIITLIVASIIWFFTLKERANFEKMWLEQNGETQALLQDSLSCCGYWNATTLGLFTQTTGFCGNIVNMTAMVPCVTPITGFADYFLNNVFTTIYGFTIIEVSLFLVSVCLVISRREEERFRRLDEKTGVRGGFV</sequence>
<feature type="transmembrane region" description="Helical" evidence="1">
    <location>
        <begin position="201"/>
        <end position="220"/>
    </location>
</feature>
<dbReference type="InParanoid" id="A0A1Y2EUB2"/>
<comment type="caution">
    <text evidence="2">The sequence shown here is derived from an EMBL/GenBank/DDBJ whole genome shotgun (WGS) entry which is preliminary data.</text>
</comment>
<gene>
    <name evidence="2" type="ORF">BCR35DRAFT_343831</name>
</gene>
<keyword evidence="1" id="KW-1133">Transmembrane helix</keyword>
<dbReference type="Proteomes" id="UP000193467">
    <property type="component" value="Unassembled WGS sequence"/>
</dbReference>
<feature type="transmembrane region" description="Helical" evidence="1">
    <location>
        <begin position="62"/>
        <end position="84"/>
    </location>
</feature>
<dbReference type="EMBL" id="MCGR01000040">
    <property type="protein sequence ID" value="ORY74756.1"/>
    <property type="molecule type" value="Genomic_DNA"/>
</dbReference>
<evidence type="ECO:0000313" key="2">
    <source>
        <dbReference type="EMBL" id="ORY74756.1"/>
    </source>
</evidence>
<reference evidence="2 3" key="1">
    <citation type="submission" date="2016-07" db="EMBL/GenBank/DDBJ databases">
        <title>Pervasive Adenine N6-methylation of Active Genes in Fungi.</title>
        <authorList>
            <consortium name="DOE Joint Genome Institute"/>
            <person name="Mondo S.J."/>
            <person name="Dannebaum R.O."/>
            <person name="Kuo R.C."/>
            <person name="Labutti K."/>
            <person name="Haridas S."/>
            <person name="Kuo A."/>
            <person name="Salamov A."/>
            <person name="Ahrendt S.R."/>
            <person name="Lipzen A."/>
            <person name="Sullivan W."/>
            <person name="Andreopoulos W.B."/>
            <person name="Clum A."/>
            <person name="Lindquist E."/>
            <person name="Daum C."/>
            <person name="Ramamoorthy G.K."/>
            <person name="Gryganskyi A."/>
            <person name="Culley D."/>
            <person name="Magnuson J.K."/>
            <person name="James T.Y."/>
            <person name="O'Malley M.A."/>
            <person name="Stajich J.E."/>
            <person name="Spatafora J.W."/>
            <person name="Visel A."/>
            <person name="Grigoriev I.V."/>
        </authorList>
    </citation>
    <scope>NUCLEOTIDE SEQUENCE [LARGE SCALE GENOMIC DNA]</scope>
    <source>
        <strain evidence="2 3">62-1032</strain>
    </source>
</reference>
<protein>
    <recommendedName>
        <fullName evidence="4">Tetraspanin</fullName>
    </recommendedName>
</protein>
<name>A0A1Y2EUB2_9BASI</name>
<evidence type="ECO:0000256" key="1">
    <source>
        <dbReference type="SAM" id="Phobius"/>
    </source>
</evidence>
<organism evidence="2 3">
    <name type="scientific">Leucosporidium creatinivorum</name>
    <dbReference type="NCBI Taxonomy" id="106004"/>
    <lineage>
        <taxon>Eukaryota</taxon>
        <taxon>Fungi</taxon>
        <taxon>Dikarya</taxon>
        <taxon>Basidiomycota</taxon>
        <taxon>Pucciniomycotina</taxon>
        <taxon>Microbotryomycetes</taxon>
        <taxon>Leucosporidiales</taxon>
        <taxon>Leucosporidium</taxon>
    </lineage>
</organism>
<feature type="transmembrane region" description="Helical" evidence="1">
    <location>
        <begin position="15"/>
        <end position="38"/>
    </location>
</feature>
<dbReference type="OrthoDB" id="2279611at2759"/>
<dbReference type="SUPFAM" id="SSF48652">
    <property type="entry name" value="Tetraspanin"/>
    <property type="match status" value="1"/>
</dbReference>
<evidence type="ECO:0000313" key="3">
    <source>
        <dbReference type="Proteomes" id="UP000193467"/>
    </source>
</evidence>
<keyword evidence="1" id="KW-0472">Membrane</keyword>